<keyword evidence="2" id="KW-1185">Reference proteome</keyword>
<gene>
    <name evidence="1" type="ORF">DHETER_LOCUS12351</name>
</gene>
<protein>
    <submittedName>
        <fullName evidence="1">7823_t:CDS:1</fullName>
    </submittedName>
</protein>
<accession>A0ACA9PLY1</accession>
<organism evidence="1 2">
    <name type="scientific">Dentiscutata heterogama</name>
    <dbReference type="NCBI Taxonomy" id="1316150"/>
    <lineage>
        <taxon>Eukaryota</taxon>
        <taxon>Fungi</taxon>
        <taxon>Fungi incertae sedis</taxon>
        <taxon>Mucoromycota</taxon>
        <taxon>Glomeromycotina</taxon>
        <taxon>Glomeromycetes</taxon>
        <taxon>Diversisporales</taxon>
        <taxon>Gigasporaceae</taxon>
        <taxon>Dentiscutata</taxon>
    </lineage>
</organism>
<evidence type="ECO:0000313" key="1">
    <source>
        <dbReference type="EMBL" id="CAG8712676.1"/>
    </source>
</evidence>
<evidence type="ECO:0000313" key="2">
    <source>
        <dbReference type="Proteomes" id="UP000789702"/>
    </source>
</evidence>
<dbReference type="Proteomes" id="UP000789702">
    <property type="component" value="Unassembled WGS sequence"/>
</dbReference>
<feature type="non-terminal residue" evidence="1">
    <location>
        <position position="1"/>
    </location>
</feature>
<name>A0ACA9PLY1_9GLOM</name>
<comment type="caution">
    <text evidence="1">The sequence shown here is derived from an EMBL/GenBank/DDBJ whole genome shotgun (WGS) entry which is preliminary data.</text>
</comment>
<reference evidence="1" key="1">
    <citation type="submission" date="2021-06" db="EMBL/GenBank/DDBJ databases">
        <authorList>
            <person name="Kallberg Y."/>
            <person name="Tangrot J."/>
            <person name="Rosling A."/>
        </authorList>
    </citation>
    <scope>NUCLEOTIDE SEQUENCE</scope>
    <source>
        <strain evidence="1">IL203A</strain>
    </source>
</reference>
<proteinExistence type="predicted"/>
<dbReference type="EMBL" id="CAJVPU010030049">
    <property type="protein sequence ID" value="CAG8712676.1"/>
    <property type="molecule type" value="Genomic_DNA"/>
</dbReference>
<feature type="non-terminal residue" evidence="1">
    <location>
        <position position="120"/>
    </location>
</feature>
<sequence length="120" mass="14148">PDYEKEETYNTYLNLIYGLQNKSDNKETEESDSSTSEEDEILSGVQIATILNSQFKDFKWDDTNVYSQPTTPVHNYTDDNNNFFKVLKYKELGNSFSIKENEVSRYIRLWQIDINQDPLK</sequence>